<reference evidence="2" key="1">
    <citation type="submission" date="2020-03" db="EMBL/GenBank/DDBJ databases">
        <title>Hybrid Assembly of Korean Phytophthora infestans isolates.</title>
        <authorList>
            <person name="Prokchorchik M."/>
            <person name="Lee Y."/>
            <person name="Seo J."/>
            <person name="Cho J.-H."/>
            <person name="Park Y.-E."/>
            <person name="Jang D.-C."/>
            <person name="Im J.-S."/>
            <person name="Choi J.-G."/>
            <person name="Park H.-J."/>
            <person name="Lee G.-B."/>
            <person name="Lee Y.-G."/>
            <person name="Hong S.-Y."/>
            <person name="Cho K."/>
            <person name="Sohn K.H."/>
        </authorList>
    </citation>
    <scope>NUCLEOTIDE SEQUENCE</scope>
    <source>
        <strain evidence="2">KR_2_A2</strain>
    </source>
</reference>
<evidence type="ECO:0000313" key="2">
    <source>
        <dbReference type="EMBL" id="KAF4147874.1"/>
    </source>
</evidence>
<gene>
    <name evidence="2" type="ORF">GN958_ATG02940</name>
</gene>
<sequence>MDAKFVGGIGGSDGLEGDVQPSEPGSDAVGEETVQLDGEAVEAEVNEDSDAVVGSAQDDDEHPSKLADNAATDAGKGKSN</sequence>
<organism evidence="2 3">
    <name type="scientific">Phytophthora infestans</name>
    <name type="common">Potato late blight agent</name>
    <name type="synonym">Botrytis infestans</name>
    <dbReference type="NCBI Taxonomy" id="4787"/>
    <lineage>
        <taxon>Eukaryota</taxon>
        <taxon>Sar</taxon>
        <taxon>Stramenopiles</taxon>
        <taxon>Oomycota</taxon>
        <taxon>Peronosporomycetes</taxon>
        <taxon>Peronosporales</taxon>
        <taxon>Peronosporaceae</taxon>
        <taxon>Phytophthora</taxon>
    </lineage>
</organism>
<feature type="region of interest" description="Disordered" evidence="1">
    <location>
        <begin position="44"/>
        <end position="80"/>
    </location>
</feature>
<name>A0A8S9V916_PHYIN</name>
<proteinExistence type="predicted"/>
<feature type="region of interest" description="Disordered" evidence="1">
    <location>
        <begin position="1"/>
        <end position="30"/>
    </location>
</feature>
<dbReference type="Proteomes" id="UP000704712">
    <property type="component" value="Unassembled WGS sequence"/>
</dbReference>
<protein>
    <submittedName>
        <fullName evidence="2">Uncharacterized protein</fullName>
    </submittedName>
</protein>
<dbReference type="AlphaFoldDB" id="A0A8S9V916"/>
<comment type="caution">
    <text evidence="2">The sequence shown here is derived from an EMBL/GenBank/DDBJ whole genome shotgun (WGS) entry which is preliminary data.</text>
</comment>
<accession>A0A8S9V916</accession>
<evidence type="ECO:0000313" key="3">
    <source>
        <dbReference type="Proteomes" id="UP000704712"/>
    </source>
</evidence>
<evidence type="ECO:0000256" key="1">
    <source>
        <dbReference type="SAM" id="MobiDB-lite"/>
    </source>
</evidence>
<dbReference type="EMBL" id="JAACNO010000397">
    <property type="protein sequence ID" value="KAF4147874.1"/>
    <property type="molecule type" value="Genomic_DNA"/>
</dbReference>